<feature type="domain" description="PAC" evidence="2">
    <location>
        <begin position="270"/>
        <end position="324"/>
    </location>
</feature>
<dbReference type="Gene3D" id="3.30.70.270">
    <property type="match status" value="1"/>
</dbReference>
<dbReference type="InterPro" id="IPR035965">
    <property type="entry name" value="PAS-like_dom_sf"/>
</dbReference>
<protein>
    <submittedName>
        <fullName evidence="4">PAS domain S-box-containing protein/diguanylate cyclase (GGDEF) domain-containing protein</fullName>
    </submittedName>
</protein>
<dbReference type="CDD" id="cd00130">
    <property type="entry name" value="PAS"/>
    <property type="match status" value="1"/>
</dbReference>
<dbReference type="STRING" id="115783.SAMN02745119_01256"/>
<dbReference type="Pfam" id="PF08279">
    <property type="entry name" value="HTH_11"/>
    <property type="match status" value="1"/>
</dbReference>
<feature type="domain" description="GGDEF" evidence="3">
    <location>
        <begin position="356"/>
        <end position="490"/>
    </location>
</feature>
<organism evidence="4 5">
    <name type="scientific">Trichlorobacter thiogenes</name>
    <dbReference type="NCBI Taxonomy" id="115783"/>
    <lineage>
        <taxon>Bacteria</taxon>
        <taxon>Pseudomonadati</taxon>
        <taxon>Thermodesulfobacteriota</taxon>
        <taxon>Desulfuromonadia</taxon>
        <taxon>Geobacterales</taxon>
        <taxon>Geobacteraceae</taxon>
        <taxon>Trichlorobacter</taxon>
    </lineage>
</organism>
<reference evidence="5" key="1">
    <citation type="submission" date="2017-02" db="EMBL/GenBank/DDBJ databases">
        <authorList>
            <person name="Varghese N."/>
            <person name="Submissions S."/>
        </authorList>
    </citation>
    <scope>NUCLEOTIDE SEQUENCE [LARGE SCALE GENOMIC DNA]</scope>
    <source>
        <strain evidence="5">ATCC BAA-34</strain>
    </source>
</reference>
<dbReference type="NCBIfam" id="TIGR00254">
    <property type="entry name" value="GGDEF"/>
    <property type="match status" value="1"/>
</dbReference>
<dbReference type="SMART" id="SM00267">
    <property type="entry name" value="GGDEF"/>
    <property type="match status" value="1"/>
</dbReference>
<dbReference type="Pfam" id="PF13426">
    <property type="entry name" value="PAS_9"/>
    <property type="match status" value="1"/>
</dbReference>
<dbReference type="PROSITE" id="PS50887">
    <property type="entry name" value="GGDEF"/>
    <property type="match status" value="1"/>
</dbReference>
<dbReference type="Proteomes" id="UP000190102">
    <property type="component" value="Unassembled WGS sequence"/>
</dbReference>
<dbReference type="InterPro" id="IPR000700">
    <property type="entry name" value="PAS-assoc_C"/>
</dbReference>
<dbReference type="RefSeq" id="WP_078789521.1">
    <property type="nucleotide sequence ID" value="NZ_FUWR01000005.1"/>
</dbReference>
<dbReference type="NCBIfam" id="TIGR00229">
    <property type="entry name" value="sensory_box"/>
    <property type="match status" value="1"/>
</dbReference>
<dbReference type="InterPro" id="IPR052155">
    <property type="entry name" value="Biofilm_reg_signaling"/>
</dbReference>
<dbReference type="InterPro" id="IPR029787">
    <property type="entry name" value="Nucleotide_cyclase"/>
</dbReference>
<dbReference type="SUPFAM" id="SSF55785">
    <property type="entry name" value="PYP-like sensor domain (PAS domain)"/>
    <property type="match status" value="2"/>
</dbReference>
<evidence type="ECO:0000313" key="4">
    <source>
        <dbReference type="EMBL" id="SJZ65317.1"/>
    </source>
</evidence>
<evidence type="ECO:0000259" key="3">
    <source>
        <dbReference type="PROSITE" id="PS50887"/>
    </source>
</evidence>
<dbReference type="PROSITE" id="PS50113">
    <property type="entry name" value="PAC"/>
    <property type="match status" value="1"/>
</dbReference>
<accession>A0A1T4MEN0</accession>
<dbReference type="InterPro" id="IPR000014">
    <property type="entry name" value="PAS"/>
</dbReference>
<dbReference type="InterPro" id="IPR036388">
    <property type="entry name" value="WH-like_DNA-bd_sf"/>
</dbReference>
<dbReference type="PROSITE" id="PS50112">
    <property type="entry name" value="PAS"/>
    <property type="match status" value="1"/>
</dbReference>
<dbReference type="Pfam" id="PF00990">
    <property type="entry name" value="GGDEF"/>
    <property type="match status" value="1"/>
</dbReference>
<sequence length="491" mass="55573">MYKYANKIDALTAILKRLDTGEQLNPELLAQDFHVGVRTIYRYLNHLQAAGYPIYFDKGDKSYRFLNNFRLTQLKSGGSDEAFALHPINNMSGVAIATFRTTGECIHKNMAMVRLMGCPSWDGCKGNFRQTDWWRDSGLLAMADEVIETGREIRRDITVTIDKRERWIQAHLTLVKQDKGTYLVFLAQDLSPRMHKEIQVARFFAAMNQSPNLILVTDTQGTIEHVSERAEEMTGYTAEELVGANPRILKSGQTPPELYQSIWSTISRGYAWSGELLNRKKNGECYWQHLHIAPIRNHHNGISRYVGVMEDISRQKRLEEEIYAYAINDRITGLYNRKILLELGNRDIAAALRYGRSMTLLIVDIDHFKEVNDRFGYPAGNQYMQQLAEICRASVRTTDLIGRVGKDSFGILLSESAVTDALPVAERIREKAAQIRVVAAEDSLACTVSVAGTALAAHHQNMEQLVVACEALLQSHLPQHQPNTCIGFPER</sequence>
<evidence type="ECO:0000259" key="2">
    <source>
        <dbReference type="PROSITE" id="PS50113"/>
    </source>
</evidence>
<dbReference type="PANTHER" id="PTHR44757:SF2">
    <property type="entry name" value="BIOFILM ARCHITECTURE MAINTENANCE PROTEIN MBAA"/>
    <property type="match status" value="1"/>
</dbReference>
<dbReference type="InterPro" id="IPR013196">
    <property type="entry name" value="HTH_11"/>
</dbReference>
<dbReference type="AlphaFoldDB" id="A0A1T4MEN0"/>
<dbReference type="InterPro" id="IPR000160">
    <property type="entry name" value="GGDEF_dom"/>
</dbReference>
<name>A0A1T4MEN0_9BACT</name>
<dbReference type="EMBL" id="FUWR01000005">
    <property type="protein sequence ID" value="SJZ65317.1"/>
    <property type="molecule type" value="Genomic_DNA"/>
</dbReference>
<dbReference type="CDD" id="cd01949">
    <property type="entry name" value="GGDEF"/>
    <property type="match status" value="1"/>
</dbReference>
<dbReference type="Gene3D" id="1.10.10.10">
    <property type="entry name" value="Winged helix-like DNA-binding domain superfamily/Winged helix DNA-binding domain"/>
    <property type="match status" value="1"/>
</dbReference>
<dbReference type="SUPFAM" id="SSF55073">
    <property type="entry name" value="Nucleotide cyclase"/>
    <property type="match status" value="1"/>
</dbReference>
<dbReference type="InterPro" id="IPR043128">
    <property type="entry name" value="Rev_trsase/Diguanyl_cyclase"/>
</dbReference>
<dbReference type="OrthoDB" id="9812034at2"/>
<dbReference type="SMART" id="SM00086">
    <property type="entry name" value="PAC"/>
    <property type="match status" value="1"/>
</dbReference>
<dbReference type="InterPro" id="IPR001610">
    <property type="entry name" value="PAC"/>
</dbReference>
<evidence type="ECO:0000259" key="1">
    <source>
        <dbReference type="PROSITE" id="PS50112"/>
    </source>
</evidence>
<dbReference type="Gene3D" id="3.30.450.20">
    <property type="entry name" value="PAS domain"/>
    <property type="match status" value="1"/>
</dbReference>
<dbReference type="SMART" id="SM00091">
    <property type="entry name" value="PAS"/>
    <property type="match status" value="1"/>
</dbReference>
<proteinExistence type="predicted"/>
<dbReference type="PANTHER" id="PTHR44757">
    <property type="entry name" value="DIGUANYLATE CYCLASE DGCP"/>
    <property type="match status" value="1"/>
</dbReference>
<keyword evidence="5" id="KW-1185">Reference proteome</keyword>
<evidence type="ECO:0000313" key="5">
    <source>
        <dbReference type="Proteomes" id="UP000190102"/>
    </source>
</evidence>
<feature type="domain" description="PAS" evidence="1">
    <location>
        <begin position="199"/>
        <end position="243"/>
    </location>
</feature>
<dbReference type="SUPFAM" id="SSF46785">
    <property type="entry name" value="Winged helix' DNA-binding domain"/>
    <property type="match status" value="1"/>
</dbReference>
<dbReference type="InterPro" id="IPR036390">
    <property type="entry name" value="WH_DNA-bd_sf"/>
</dbReference>
<gene>
    <name evidence="4" type="ORF">SAMN02745119_01256</name>
</gene>